<evidence type="ECO:0000256" key="4">
    <source>
        <dbReference type="ARBA" id="ARBA00022989"/>
    </source>
</evidence>
<comment type="similarity">
    <text evidence="2 6">Belongs to the BI1 family.</text>
</comment>
<evidence type="ECO:0000256" key="2">
    <source>
        <dbReference type="ARBA" id="ARBA00010350"/>
    </source>
</evidence>
<evidence type="ECO:0000256" key="3">
    <source>
        <dbReference type="ARBA" id="ARBA00022692"/>
    </source>
</evidence>
<dbReference type="PANTHER" id="PTHR23291:SF32">
    <property type="entry name" value="BAX INHIBITOR 1"/>
    <property type="match status" value="1"/>
</dbReference>
<proteinExistence type="inferred from homology"/>
<reference evidence="7 8" key="1">
    <citation type="submission" date="2023-04" db="EMBL/GenBank/DDBJ databases">
        <title>Genome of Basidiobolus ranarum AG-B5.</title>
        <authorList>
            <person name="Stajich J.E."/>
            <person name="Carter-House D."/>
            <person name="Gryganskyi A."/>
        </authorList>
    </citation>
    <scope>NUCLEOTIDE SEQUENCE [LARGE SCALE GENOMIC DNA]</scope>
    <source>
        <strain evidence="7 8">AG-B5</strain>
    </source>
</reference>
<comment type="subcellular location">
    <subcellularLocation>
        <location evidence="1">Membrane</location>
        <topology evidence="1">Multi-pass membrane protein</topology>
    </subcellularLocation>
</comment>
<dbReference type="Pfam" id="PF01027">
    <property type="entry name" value="Bax1-I"/>
    <property type="match status" value="1"/>
</dbReference>
<accession>A0ABR2W1J5</accession>
<feature type="transmembrane region" description="Helical" evidence="6">
    <location>
        <begin position="33"/>
        <end position="54"/>
    </location>
</feature>
<evidence type="ECO:0000313" key="7">
    <source>
        <dbReference type="EMBL" id="KAK9716838.1"/>
    </source>
</evidence>
<feature type="transmembrane region" description="Helical" evidence="6">
    <location>
        <begin position="171"/>
        <end position="189"/>
    </location>
</feature>
<organism evidence="7 8">
    <name type="scientific">Basidiobolus ranarum</name>
    <dbReference type="NCBI Taxonomy" id="34480"/>
    <lineage>
        <taxon>Eukaryota</taxon>
        <taxon>Fungi</taxon>
        <taxon>Fungi incertae sedis</taxon>
        <taxon>Zoopagomycota</taxon>
        <taxon>Entomophthoromycotina</taxon>
        <taxon>Basidiobolomycetes</taxon>
        <taxon>Basidiobolales</taxon>
        <taxon>Basidiobolaceae</taxon>
        <taxon>Basidiobolus</taxon>
    </lineage>
</organism>
<comment type="caution">
    <text evidence="7">The sequence shown here is derived from an EMBL/GenBank/DDBJ whole genome shotgun (WGS) entry which is preliminary data.</text>
</comment>
<evidence type="ECO:0000313" key="8">
    <source>
        <dbReference type="Proteomes" id="UP001479436"/>
    </source>
</evidence>
<feature type="transmembrane region" description="Helical" evidence="6">
    <location>
        <begin position="60"/>
        <end position="78"/>
    </location>
</feature>
<sequence>MDILLQATQSFANMFSNENAVLSEPVRRHLREVYLLLGSTLICAAFGCWGYLYVDFFSRFSGIISLSGLASIFGLIFLSTTRKTLRLACLFAFAFSDGFILGPFIEEGLNHYEELIHTAFWSALVVFGSFSVAGFFTTGRRQQFYQLSILLSFLSAGSLIFAFASMFTQKFATLHLLLGVVSISLYVLYDTHLIIRRVEQSMGEKVDPITDTFKLYKDAVELFFVIYRLLVTQKEKEERSRKREERRRKYL</sequence>
<evidence type="ECO:0000256" key="6">
    <source>
        <dbReference type="RuleBase" id="RU004379"/>
    </source>
</evidence>
<evidence type="ECO:0000256" key="1">
    <source>
        <dbReference type="ARBA" id="ARBA00004141"/>
    </source>
</evidence>
<dbReference type="InterPro" id="IPR006214">
    <property type="entry name" value="Bax_inhibitor_1-related"/>
</dbReference>
<keyword evidence="8" id="KW-1185">Reference proteome</keyword>
<feature type="transmembrane region" description="Helical" evidence="6">
    <location>
        <begin position="85"/>
        <end position="105"/>
    </location>
</feature>
<dbReference type="EMBL" id="JASJQH010007175">
    <property type="protein sequence ID" value="KAK9716838.1"/>
    <property type="molecule type" value="Genomic_DNA"/>
</dbReference>
<gene>
    <name evidence="7" type="primary">TMBIM6</name>
    <name evidence="7" type="ORF">K7432_006626</name>
</gene>
<feature type="transmembrane region" description="Helical" evidence="6">
    <location>
        <begin position="144"/>
        <end position="165"/>
    </location>
</feature>
<name>A0ABR2W1J5_9FUNG</name>
<dbReference type="PANTHER" id="PTHR23291">
    <property type="entry name" value="BAX INHIBITOR-RELATED"/>
    <property type="match status" value="1"/>
</dbReference>
<keyword evidence="5 6" id="KW-0472">Membrane</keyword>
<keyword evidence="4 6" id="KW-1133">Transmembrane helix</keyword>
<keyword evidence="3 6" id="KW-0812">Transmembrane</keyword>
<protein>
    <submittedName>
        <fullName evidence="7">Bax inhibitor 1</fullName>
    </submittedName>
</protein>
<evidence type="ECO:0000256" key="5">
    <source>
        <dbReference type="ARBA" id="ARBA00023136"/>
    </source>
</evidence>
<feature type="transmembrane region" description="Helical" evidence="6">
    <location>
        <begin position="117"/>
        <end position="137"/>
    </location>
</feature>
<dbReference type="Proteomes" id="UP001479436">
    <property type="component" value="Unassembled WGS sequence"/>
</dbReference>